<protein>
    <submittedName>
        <fullName evidence="1">Uncharacterized protein</fullName>
    </submittedName>
</protein>
<evidence type="ECO:0000313" key="1">
    <source>
        <dbReference type="EMBL" id="KAK4322787.1"/>
    </source>
</evidence>
<proteinExistence type="predicted"/>
<name>A0AAE1UGF7_9EUCA</name>
<sequence>MSKEMQEAKKSRAAAKGWVTRSVKELQDLFDDDTTSFELLDAAVSVFDHRLAAFDEQQTAVELLLEDDTDLEADMDEYRDGEEDQSQTIAAILITIFS</sequence>
<reference evidence="1" key="1">
    <citation type="submission" date="2023-11" db="EMBL/GenBank/DDBJ databases">
        <title>Genome assemblies of two species of porcelain crab, Petrolisthes cinctipes and Petrolisthes manimaculis (Anomura: Porcellanidae).</title>
        <authorList>
            <person name="Angst P."/>
        </authorList>
    </citation>
    <scope>NUCLEOTIDE SEQUENCE</scope>
    <source>
        <strain evidence="1">PB745_02</strain>
        <tissue evidence="1">Gill</tissue>
    </source>
</reference>
<comment type="caution">
    <text evidence="1">The sequence shown here is derived from an EMBL/GenBank/DDBJ whole genome shotgun (WGS) entry which is preliminary data.</text>
</comment>
<keyword evidence="2" id="KW-1185">Reference proteome</keyword>
<organism evidence="1 2">
    <name type="scientific">Petrolisthes manimaculis</name>
    <dbReference type="NCBI Taxonomy" id="1843537"/>
    <lineage>
        <taxon>Eukaryota</taxon>
        <taxon>Metazoa</taxon>
        <taxon>Ecdysozoa</taxon>
        <taxon>Arthropoda</taxon>
        <taxon>Crustacea</taxon>
        <taxon>Multicrustacea</taxon>
        <taxon>Malacostraca</taxon>
        <taxon>Eumalacostraca</taxon>
        <taxon>Eucarida</taxon>
        <taxon>Decapoda</taxon>
        <taxon>Pleocyemata</taxon>
        <taxon>Anomura</taxon>
        <taxon>Galatheoidea</taxon>
        <taxon>Porcellanidae</taxon>
        <taxon>Petrolisthes</taxon>
    </lineage>
</organism>
<dbReference type="AlphaFoldDB" id="A0AAE1UGF7"/>
<dbReference type="EMBL" id="JAWZYT010000500">
    <property type="protein sequence ID" value="KAK4322787.1"/>
    <property type="molecule type" value="Genomic_DNA"/>
</dbReference>
<evidence type="ECO:0000313" key="2">
    <source>
        <dbReference type="Proteomes" id="UP001292094"/>
    </source>
</evidence>
<dbReference type="Proteomes" id="UP001292094">
    <property type="component" value="Unassembled WGS sequence"/>
</dbReference>
<gene>
    <name evidence="1" type="ORF">Pmani_006455</name>
</gene>
<accession>A0AAE1UGF7</accession>